<reference evidence="1 2" key="1">
    <citation type="submission" date="2024-03" db="EMBL/GenBank/DDBJ databases">
        <title>Human intestinal bacterial collection.</title>
        <authorList>
            <person name="Pauvert C."/>
            <person name="Hitch T.C.A."/>
            <person name="Clavel T."/>
        </authorList>
    </citation>
    <scope>NUCLEOTIDE SEQUENCE [LARGE SCALE GENOMIC DNA]</scope>
    <source>
        <strain evidence="1 2">CLA-AP-H29</strain>
    </source>
</reference>
<sequence>MKYIDYKNMKDFYTIDEVCRLFEMGKSDLQQYSEKYGINPVEDQFGNWGFPRKQLCKLHNGIYKEQRAQGWDRPLYNNSNSKKGPWE</sequence>
<proteinExistence type="predicted"/>
<accession>A0ABV1E9Y7</accession>
<name>A0ABV1E9Y7_9FIRM</name>
<evidence type="ECO:0008006" key="3">
    <source>
        <dbReference type="Google" id="ProtNLM"/>
    </source>
</evidence>
<organism evidence="1 2">
    <name type="scientific">Pseudoflavonifractor intestinihominis</name>
    <dbReference type="NCBI Taxonomy" id="3133171"/>
    <lineage>
        <taxon>Bacteria</taxon>
        <taxon>Bacillati</taxon>
        <taxon>Bacillota</taxon>
        <taxon>Clostridia</taxon>
        <taxon>Eubacteriales</taxon>
        <taxon>Oscillospiraceae</taxon>
        <taxon>Pseudoflavonifractor</taxon>
    </lineage>
</organism>
<comment type="caution">
    <text evidence="1">The sequence shown here is derived from an EMBL/GenBank/DDBJ whole genome shotgun (WGS) entry which is preliminary data.</text>
</comment>
<evidence type="ECO:0000313" key="1">
    <source>
        <dbReference type="EMBL" id="MEQ2443492.1"/>
    </source>
</evidence>
<gene>
    <name evidence="1" type="ORF">WMO64_08405</name>
</gene>
<keyword evidence="2" id="KW-1185">Reference proteome</keyword>
<dbReference type="RefSeq" id="WP_349231690.1">
    <property type="nucleotide sequence ID" value="NZ_JBBMFK010000012.1"/>
</dbReference>
<dbReference type="EMBL" id="JBBMFK010000012">
    <property type="protein sequence ID" value="MEQ2443492.1"/>
    <property type="molecule type" value="Genomic_DNA"/>
</dbReference>
<protein>
    <recommendedName>
        <fullName evidence="3">HTH merR-type domain-containing protein</fullName>
    </recommendedName>
</protein>
<dbReference type="Proteomes" id="UP001464378">
    <property type="component" value="Unassembled WGS sequence"/>
</dbReference>
<evidence type="ECO:0000313" key="2">
    <source>
        <dbReference type="Proteomes" id="UP001464378"/>
    </source>
</evidence>